<evidence type="ECO:0000313" key="2">
    <source>
        <dbReference type="Proteomes" id="UP001241758"/>
    </source>
</evidence>
<proteinExistence type="predicted"/>
<sequence>MAGRAFIGGPETATREPTIFFFEGERAGLAKRRAPLAGFRALLVGGAGLVLARGPLAVTITLTVSCYAAFKLLLLCR</sequence>
<dbReference type="RefSeq" id="WP_282764850.1">
    <property type="nucleotide sequence ID" value="NZ_JASCTH010000027.1"/>
</dbReference>
<dbReference type="Proteomes" id="UP001241758">
    <property type="component" value="Unassembled WGS sequence"/>
</dbReference>
<reference evidence="1 2" key="1">
    <citation type="submission" date="2023-05" db="EMBL/GenBank/DDBJ databases">
        <title>Actinoplanes sp. NEAU-A12 genome sequencing.</title>
        <authorList>
            <person name="Wang Z.-S."/>
        </authorList>
    </citation>
    <scope>NUCLEOTIDE SEQUENCE [LARGE SCALE GENOMIC DNA]</scope>
    <source>
        <strain evidence="1 2">NEAU-A12</strain>
    </source>
</reference>
<evidence type="ECO:0000313" key="1">
    <source>
        <dbReference type="EMBL" id="MDI6103646.1"/>
    </source>
</evidence>
<gene>
    <name evidence="1" type="ORF">QLQ12_34040</name>
</gene>
<organism evidence="1 2">
    <name type="scientific">Actinoplanes sandaracinus</name>
    <dbReference type="NCBI Taxonomy" id="3045177"/>
    <lineage>
        <taxon>Bacteria</taxon>
        <taxon>Bacillati</taxon>
        <taxon>Actinomycetota</taxon>
        <taxon>Actinomycetes</taxon>
        <taxon>Micromonosporales</taxon>
        <taxon>Micromonosporaceae</taxon>
        <taxon>Actinoplanes</taxon>
    </lineage>
</organism>
<protein>
    <submittedName>
        <fullName evidence="1">Uncharacterized protein</fullName>
    </submittedName>
</protein>
<dbReference type="EMBL" id="JASCTH010000027">
    <property type="protein sequence ID" value="MDI6103646.1"/>
    <property type="molecule type" value="Genomic_DNA"/>
</dbReference>
<accession>A0ABT6WV69</accession>
<comment type="caution">
    <text evidence="1">The sequence shown here is derived from an EMBL/GenBank/DDBJ whole genome shotgun (WGS) entry which is preliminary data.</text>
</comment>
<keyword evidence="2" id="KW-1185">Reference proteome</keyword>
<name>A0ABT6WV69_9ACTN</name>